<gene>
    <name evidence="2" type="ORF">ACMD2_25409</name>
</gene>
<dbReference type="Proteomes" id="UP000092600">
    <property type="component" value="Unassembled WGS sequence"/>
</dbReference>
<proteinExistence type="predicted"/>
<dbReference type="Gramene" id="Aco018840.1.mrna1">
    <property type="protein sequence ID" value="Aco018840.1.mrna1"/>
    <property type="gene ID" value="Aco018840.1.path1"/>
</dbReference>
<evidence type="ECO:0000313" key="3">
    <source>
        <dbReference type="Proteomes" id="UP000092600"/>
    </source>
</evidence>
<name>A0A199UQ55_ANACO</name>
<sequence length="68" mass="7796">MQYNAVLCQQQQPNDSSAFPASLFPRFARRGTSTTRRRGRRRSPRPCSTLSSSFFQVHEGLKDELTYA</sequence>
<accession>A0A199UQ55</accession>
<feature type="compositionally biased region" description="Basic residues" evidence="1">
    <location>
        <begin position="35"/>
        <end position="44"/>
    </location>
</feature>
<evidence type="ECO:0000313" key="2">
    <source>
        <dbReference type="EMBL" id="OAY66786.1"/>
    </source>
</evidence>
<evidence type="ECO:0000256" key="1">
    <source>
        <dbReference type="SAM" id="MobiDB-lite"/>
    </source>
</evidence>
<protein>
    <submittedName>
        <fullName evidence="2">Uncharacterized protein</fullName>
    </submittedName>
</protein>
<feature type="region of interest" description="Disordered" evidence="1">
    <location>
        <begin position="26"/>
        <end position="50"/>
    </location>
</feature>
<reference evidence="2 3" key="1">
    <citation type="journal article" date="2016" name="DNA Res.">
        <title>The draft genome of MD-2 pineapple using hybrid error correction of long reads.</title>
        <authorList>
            <person name="Redwan R.M."/>
            <person name="Saidin A."/>
            <person name="Kumar S.V."/>
        </authorList>
    </citation>
    <scope>NUCLEOTIDE SEQUENCE [LARGE SCALE GENOMIC DNA]</scope>
    <source>
        <strain evidence="3">cv. MD2</strain>
        <tissue evidence="2">Leaf</tissue>
    </source>
</reference>
<organism evidence="2 3">
    <name type="scientific">Ananas comosus</name>
    <name type="common">Pineapple</name>
    <name type="synonym">Ananas ananas</name>
    <dbReference type="NCBI Taxonomy" id="4615"/>
    <lineage>
        <taxon>Eukaryota</taxon>
        <taxon>Viridiplantae</taxon>
        <taxon>Streptophyta</taxon>
        <taxon>Embryophyta</taxon>
        <taxon>Tracheophyta</taxon>
        <taxon>Spermatophyta</taxon>
        <taxon>Magnoliopsida</taxon>
        <taxon>Liliopsida</taxon>
        <taxon>Poales</taxon>
        <taxon>Bromeliaceae</taxon>
        <taxon>Bromelioideae</taxon>
        <taxon>Ananas</taxon>
    </lineage>
</organism>
<dbReference type="AlphaFoldDB" id="A0A199UQ55"/>
<dbReference type="EMBL" id="LSRQ01005920">
    <property type="protein sequence ID" value="OAY66786.1"/>
    <property type="molecule type" value="Genomic_DNA"/>
</dbReference>
<comment type="caution">
    <text evidence="2">The sequence shown here is derived from an EMBL/GenBank/DDBJ whole genome shotgun (WGS) entry which is preliminary data.</text>
</comment>